<keyword evidence="1" id="KW-0732">Signal</keyword>
<proteinExistence type="predicted"/>
<name>A0A178MPX5_9PROT</name>
<feature type="chain" id="PRO_5008092127" description="DUF3828 domain-containing protein" evidence="1">
    <location>
        <begin position="28"/>
        <end position="200"/>
    </location>
</feature>
<keyword evidence="3" id="KW-1185">Reference proteome</keyword>
<evidence type="ECO:0008006" key="4">
    <source>
        <dbReference type="Google" id="ProtNLM"/>
    </source>
</evidence>
<protein>
    <recommendedName>
        <fullName evidence="4">DUF3828 domain-containing protein</fullName>
    </recommendedName>
</protein>
<feature type="signal peptide" evidence="1">
    <location>
        <begin position="1"/>
        <end position="27"/>
    </location>
</feature>
<sequence>MGTVRTSQPIKSIVVLLSLLVAPFASSPSLGEDATSVTSTFHRPHSSPERAVNALLKVEATPPLGDSRLHQFLIDYKGGRRLHHKLFGRHFTSAYLDAVAAFERELVVQNCGGEYVEGDMCGLESSPINCAQDVAPHGYWYRTEHSTGDTAIILAAWKRSGPWTARYRMKKESRGWVVDGVECPLGDRYNWPDGTAAPNR</sequence>
<accession>A0A178MPX5</accession>
<dbReference type="AlphaFoldDB" id="A0A178MPX5"/>
<comment type="caution">
    <text evidence="2">The sequence shown here is derived from an EMBL/GenBank/DDBJ whole genome shotgun (WGS) entry which is preliminary data.</text>
</comment>
<evidence type="ECO:0000256" key="1">
    <source>
        <dbReference type="SAM" id="SignalP"/>
    </source>
</evidence>
<evidence type="ECO:0000313" key="2">
    <source>
        <dbReference type="EMBL" id="OAN50158.1"/>
    </source>
</evidence>
<evidence type="ECO:0000313" key="3">
    <source>
        <dbReference type="Proteomes" id="UP000078428"/>
    </source>
</evidence>
<gene>
    <name evidence="2" type="ORF">A6A04_01740</name>
</gene>
<dbReference type="STRING" id="1285242.A6A04_01740"/>
<organism evidence="2 3">
    <name type="scientific">Paramagnetospirillum marisnigri</name>
    <dbReference type="NCBI Taxonomy" id="1285242"/>
    <lineage>
        <taxon>Bacteria</taxon>
        <taxon>Pseudomonadati</taxon>
        <taxon>Pseudomonadota</taxon>
        <taxon>Alphaproteobacteria</taxon>
        <taxon>Rhodospirillales</taxon>
        <taxon>Magnetospirillaceae</taxon>
        <taxon>Paramagnetospirillum</taxon>
    </lineage>
</organism>
<dbReference type="Proteomes" id="UP000078428">
    <property type="component" value="Unassembled WGS sequence"/>
</dbReference>
<dbReference type="EMBL" id="LWQT01000055">
    <property type="protein sequence ID" value="OAN50158.1"/>
    <property type="molecule type" value="Genomic_DNA"/>
</dbReference>
<reference evidence="2 3" key="1">
    <citation type="submission" date="2016-04" db="EMBL/GenBank/DDBJ databases">
        <title>Draft genome sequence of freshwater magnetotactic bacteria Magnetospirillum marisnigri SP-1 and Magnetospirillum moscoviense BB-1.</title>
        <authorList>
            <person name="Koziaeva V."/>
            <person name="Dziuba M.V."/>
            <person name="Ivanov T.M."/>
            <person name="Kuznetsov B."/>
            <person name="Grouzdev D.S."/>
        </authorList>
    </citation>
    <scope>NUCLEOTIDE SEQUENCE [LARGE SCALE GENOMIC DNA]</scope>
    <source>
        <strain evidence="2 3">SP-1</strain>
    </source>
</reference>